<dbReference type="PROSITE" id="PS50048">
    <property type="entry name" value="ZN2_CY6_FUNGAL_2"/>
    <property type="match status" value="1"/>
</dbReference>
<keyword evidence="3" id="KW-0862">Zinc</keyword>
<gene>
    <name evidence="10" type="ORF">FN846DRAFT_899295</name>
</gene>
<dbReference type="GO" id="GO:0000981">
    <property type="term" value="F:DNA-binding transcription factor activity, RNA polymerase II-specific"/>
    <property type="evidence" value="ECO:0007669"/>
    <property type="project" value="InterPro"/>
</dbReference>
<dbReference type="InterPro" id="IPR001138">
    <property type="entry name" value="Zn2Cys6_DnaBD"/>
</dbReference>
<dbReference type="EMBL" id="VXIS01000115">
    <property type="protein sequence ID" value="KAA8903646.1"/>
    <property type="molecule type" value="Genomic_DNA"/>
</dbReference>
<dbReference type="CDD" id="cd12148">
    <property type="entry name" value="fungal_TF_MHR"/>
    <property type="match status" value="1"/>
</dbReference>
<dbReference type="InterPro" id="IPR007219">
    <property type="entry name" value="XnlR_reg_dom"/>
</dbReference>
<dbReference type="PROSITE" id="PS00463">
    <property type="entry name" value="ZN2_CY6_FUNGAL_1"/>
    <property type="match status" value="1"/>
</dbReference>
<dbReference type="GO" id="GO:0006351">
    <property type="term" value="P:DNA-templated transcription"/>
    <property type="evidence" value="ECO:0007669"/>
    <property type="project" value="InterPro"/>
</dbReference>
<keyword evidence="5" id="KW-0238">DNA-binding</keyword>
<comment type="caution">
    <text evidence="10">The sequence shown here is derived from an EMBL/GenBank/DDBJ whole genome shotgun (WGS) entry which is preliminary data.</text>
</comment>
<comment type="subcellular location">
    <subcellularLocation>
        <location evidence="1">Nucleus</location>
    </subcellularLocation>
</comment>
<dbReference type="GO" id="GO:0045944">
    <property type="term" value="P:positive regulation of transcription by RNA polymerase II"/>
    <property type="evidence" value="ECO:0007669"/>
    <property type="project" value="TreeGrafter"/>
</dbReference>
<evidence type="ECO:0000313" key="10">
    <source>
        <dbReference type="EMBL" id="KAA8903646.1"/>
    </source>
</evidence>
<name>A0A5J5EUT1_9PEZI</name>
<dbReference type="Gene3D" id="4.10.240.10">
    <property type="entry name" value="Zn(2)-C6 fungal-type DNA-binding domain"/>
    <property type="match status" value="1"/>
</dbReference>
<evidence type="ECO:0000256" key="2">
    <source>
        <dbReference type="ARBA" id="ARBA00022723"/>
    </source>
</evidence>
<evidence type="ECO:0000256" key="7">
    <source>
        <dbReference type="ARBA" id="ARBA00023242"/>
    </source>
</evidence>
<feature type="region of interest" description="Disordered" evidence="8">
    <location>
        <begin position="83"/>
        <end position="128"/>
    </location>
</feature>
<feature type="compositionally biased region" description="Acidic residues" evidence="8">
    <location>
        <begin position="92"/>
        <end position="102"/>
    </location>
</feature>
<dbReference type="SMART" id="SM00066">
    <property type="entry name" value="GAL4"/>
    <property type="match status" value="1"/>
</dbReference>
<evidence type="ECO:0000256" key="3">
    <source>
        <dbReference type="ARBA" id="ARBA00022833"/>
    </source>
</evidence>
<dbReference type="SUPFAM" id="SSF57701">
    <property type="entry name" value="Zn2/Cys6 DNA-binding domain"/>
    <property type="match status" value="1"/>
</dbReference>
<dbReference type="Pfam" id="PF00172">
    <property type="entry name" value="Zn_clus"/>
    <property type="match status" value="1"/>
</dbReference>
<dbReference type="SMART" id="SM00906">
    <property type="entry name" value="Fungal_trans"/>
    <property type="match status" value="1"/>
</dbReference>
<dbReference type="CDD" id="cd00067">
    <property type="entry name" value="GAL4"/>
    <property type="match status" value="1"/>
</dbReference>
<dbReference type="GO" id="GO:0043565">
    <property type="term" value="F:sequence-specific DNA binding"/>
    <property type="evidence" value="ECO:0007669"/>
    <property type="project" value="TreeGrafter"/>
</dbReference>
<organism evidence="10 11">
    <name type="scientific">Sphaerosporella brunnea</name>
    <dbReference type="NCBI Taxonomy" id="1250544"/>
    <lineage>
        <taxon>Eukaryota</taxon>
        <taxon>Fungi</taxon>
        <taxon>Dikarya</taxon>
        <taxon>Ascomycota</taxon>
        <taxon>Pezizomycotina</taxon>
        <taxon>Pezizomycetes</taxon>
        <taxon>Pezizales</taxon>
        <taxon>Pyronemataceae</taxon>
        <taxon>Sphaerosporella</taxon>
    </lineage>
</organism>
<dbReference type="InterPro" id="IPR036864">
    <property type="entry name" value="Zn2-C6_fun-type_DNA-bd_sf"/>
</dbReference>
<keyword evidence="6" id="KW-0804">Transcription</keyword>
<keyword evidence="2" id="KW-0479">Metal-binding</keyword>
<evidence type="ECO:0000313" key="11">
    <source>
        <dbReference type="Proteomes" id="UP000326924"/>
    </source>
</evidence>
<evidence type="ECO:0000256" key="4">
    <source>
        <dbReference type="ARBA" id="ARBA00023015"/>
    </source>
</evidence>
<evidence type="ECO:0000256" key="1">
    <source>
        <dbReference type="ARBA" id="ARBA00004123"/>
    </source>
</evidence>
<dbReference type="InParanoid" id="A0A5J5EUT1"/>
<keyword evidence="4" id="KW-0805">Transcription regulation</keyword>
<evidence type="ECO:0000259" key="9">
    <source>
        <dbReference type="PROSITE" id="PS50048"/>
    </source>
</evidence>
<dbReference type="PANTHER" id="PTHR47782:SF2">
    <property type="entry name" value="TRANSCRIPTION FACTOR, PUTATIVE (AFU_ORTHOLOGUE AFUA_4G12570)-RELATED"/>
    <property type="match status" value="1"/>
</dbReference>
<dbReference type="GO" id="GO:0008270">
    <property type="term" value="F:zinc ion binding"/>
    <property type="evidence" value="ECO:0007669"/>
    <property type="project" value="InterPro"/>
</dbReference>
<keyword evidence="11" id="KW-1185">Reference proteome</keyword>
<keyword evidence="7" id="KW-0539">Nucleus</keyword>
<accession>A0A5J5EUT1</accession>
<evidence type="ECO:0000256" key="6">
    <source>
        <dbReference type="ARBA" id="ARBA00023163"/>
    </source>
</evidence>
<protein>
    <submittedName>
        <fullName evidence="10">Fungal-specific transcription factor domain-containing protein</fullName>
    </submittedName>
</protein>
<dbReference type="Proteomes" id="UP000326924">
    <property type="component" value="Unassembled WGS sequence"/>
</dbReference>
<dbReference type="Pfam" id="PF04082">
    <property type="entry name" value="Fungal_trans"/>
    <property type="match status" value="1"/>
</dbReference>
<proteinExistence type="predicted"/>
<feature type="domain" description="Zn(2)-C6 fungal-type" evidence="9">
    <location>
        <begin position="17"/>
        <end position="48"/>
    </location>
</feature>
<evidence type="ECO:0000256" key="8">
    <source>
        <dbReference type="SAM" id="MobiDB-lite"/>
    </source>
</evidence>
<evidence type="ECO:0000256" key="5">
    <source>
        <dbReference type="ARBA" id="ARBA00023125"/>
    </source>
</evidence>
<dbReference type="InterPro" id="IPR052202">
    <property type="entry name" value="Yeast_MetPath_Reg"/>
</dbReference>
<dbReference type="PANTHER" id="PTHR47782">
    <property type="entry name" value="ZN(II)2CYS6 TRANSCRIPTION FACTOR (EUROFUNG)-RELATED"/>
    <property type="match status" value="1"/>
</dbReference>
<dbReference type="OrthoDB" id="5319458at2759"/>
<dbReference type="GO" id="GO:0005634">
    <property type="term" value="C:nucleus"/>
    <property type="evidence" value="ECO:0007669"/>
    <property type="project" value="UniProtKB-SubCell"/>
</dbReference>
<reference evidence="10 11" key="1">
    <citation type="submission" date="2019-09" db="EMBL/GenBank/DDBJ databases">
        <title>Draft genome of the ectomycorrhizal ascomycete Sphaerosporella brunnea.</title>
        <authorList>
            <consortium name="DOE Joint Genome Institute"/>
            <person name="Benucci G.M."/>
            <person name="Marozzi G."/>
            <person name="Antonielli L."/>
            <person name="Sanchez S."/>
            <person name="Marco P."/>
            <person name="Wang X."/>
            <person name="Falini L.B."/>
            <person name="Barry K."/>
            <person name="Haridas S."/>
            <person name="Lipzen A."/>
            <person name="Labutti K."/>
            <person name="Grigoriev I.V."/>
            <person name="Murat C."/>
            <person name="Martin F."/>
            <person name="Albertini E."/>
            <person name="Donnini D."/>
            <person name="Bonito G."/>
        </authorList>
    </citation>
    <scope>NUCLEOTIDE SEQUENCE [LARGE SCALE GENOMIC DNA]</scope>
    <source>
        <strain evidence="10 11">Sb_GMNB300</strain>
    </source>
</reference>
<dbReference type="AlphaFoldDB" id="A0A5J5EUT1"/>
<sequence length="605" mass="67557">MVDTTAPLLRVSRPVSACSRCRSAKVKCDGKLPACTACERAGRSNECTGGSDQFARGKERSYVASLESKLEKLEKRLAALDAASRRPPAAVAEEEEEEEEEEQKPAVTSNANAAHSPRTLRRKKQEDDGEMEDLVADLGYMAINAVTRDFYGFADDISFGRIALRASSVSSILNSKPRARLPPRHTATRLVQHYFDKIFTTLPCLNESSFFGAVDSVYRDESSASPFDSFCVYMVLAVGTMSLSKSQDSPAAHQAACFVKAALEHVDTVISPSEIKGVQATLLLVQYSMLEPSHFNSWYLIGVASRIMIDIGLHQEPLKVSKRKATEMDLRRRVFYCVYTLDRSISMVLQRPFTFSDDSVLVSLPRVTEAPLRNTLTPMTAATHLFKLRKLQSEWYQSLHLSGSDPLPNPSAYIRHHTALLHEWKHTLPHPSLSPSTHNWLLLEWHYLNIYIAAPSPKIPRSSQEGMQQIYTHSSSYAFAFRSILSDSPTSGFVYTYHDALRTYFVGSNLLHALFHMGQAVLEQAMDAIDGIVFILDSMIIRWPDAEALRDKFRAEAAFVVGRLEEVAPPRVAPTTAPWHIPQHQQPGGHVATADFGNVAFYRYV</sequence>